<dbReference type="STRING" id="56723.ENSLBEP00000024352"/>
<dbReference type="OrthoDB" id="5377144at2759"/>
<dbReference type="GO" id="GO:0005634">
    <property type="term" value="C:nucleus"/>
    <property type="evidence" value="ECO:0007669"/>
    <property type="project" value="TreeGrafter"/>
</dbReference>
<dbReference type="Ensembl" id="ENSLBET00000025607.1">
    <property type="protein sequence ID" value="ENSLBEP00000024352.1"/>
    <property type="gene ID" value="ENSLBEG00000018654.1"/>
</dbReference>
<dbReference type="PRINTS" id="PR01854">
    <property type="entry name" value="BR22PROTEIN"/>
</dbReference>
<feature type="compositionally biased region" description="Basic and acidic residues" evidence="1">
    <location>
        <begin position="204"/>
        <end position="238"/>
    </location>
</feature>
<evidence type="ECO:0000256" key="1">
    <source>
        <dbReference type="SAM" id="MobiDB-lite"/>
    </source>
</evidence>
<evidence type="ECO:0000313" key="2">
    <source>
        <dbReference type="Ensembl" id="ENSLBEP00000024352.1"/>
    </source>
</evidence>
<proteinExistence type="predicted"/>
<dbReference type="InParanoid" id="A0A3Q3FW34"/>
<protein>
    <submittedName>
        <fullName evidence="2">Coiled-coil domain containing 59</fullName>
    </submittedName>
</protein>
<dbReference type="PANTHER" id="PTHR15657">
    <property type="entry name" value="THYROID TRANSCRIPTION FACTOR 1-ASSOCIATED PROTEIN 26"/>
    <property type="match status" value="1"/>
</dbReference>
<sequence length="275" mass="32082">MQPSFTGVKNTFPDLKKETLMAPTGQKTKQSRFTRKDGNWKNRKNNPQGVKKKWVPDNKLFEGSIKEGQGFAFKRKQKVQHEYNKLLRKEQRKNLDSKSLYKEEYPEHLKHLYMAEAEKLKNEAWTNRMNRSILRMKGQEKDGEIDDTAHQGEAADPDPEATGGSEVTQSVAGNSEVSAAPEKESLPISNRMRKKLLKKTSYQKTKEEFEAVRDKRKNKREEYLKNKQQREEATQRYKQKKVETFQMLSKKTKKGQPNLNLQMEYLLQKIQGAGK</sequence>
<evidence type="ECO:0000313" key="3">
    <source>
        <dbReference type="Proteomes" id="UP000261660"/>
    </source>
</evidence>
<feature type="region of interest" description="Disordered" evidence="1">
    <location>
        <begin position="1"/>
        <end position="53"/>
    </location>
</feature>
<reference evidence="2" key="1">
    <citation type="submission" date="2025-08" db="UniProtKB">
        <authorList>
            <consortium name="Ensembl"/>
        </authorList>
    </citation>
    <scope>IDENTIFICATION</scope>
</reference>
<dbReference type="FunCoup" id="A0A3Q3FW34">
    <property type="interactions" value="1073"/>
</dbReference>
<dbReference type="Proteomes" id="UP000261660">
    <property type="component" value="Unplaced"/>
</dbReference>
<accession>A0A3Q3FW34</accession>
<reference evidence="2" key="2">
    <citation type="submission" date="2025-09" db="UniProtKB">
        <authorList>
            <consortium name="Ensembl"/>
        </authorList>
    </citation>
    <scope>IDENTIFICATION</scope>
</reference>
<feature type="compositionally biased region" description="Polar residues" evidence="1">
    <location>
        <begin position="165"/>
        <end position="177"/>
    </location>
</feature>
<dbReference type="PANTHER" id="PTHR15657:SF1">
    <property type="entry name" value="THYROID TRANSCRIPTION FACTOR 1-ASSOCIATED PROTEIN 26"/>
    <property type="match status" value="1"/>
</dbReference>
<keyword evidence="3" id="KW-1185">Reference proteome</keyword>
<name>A0A3Q3FW34_9LABR</name>
<dbReference type="InterPro" id="IPR013730">
    <property type="entry name" value="Fyv7/TAP26"/>
</dbReference>
<organism evidence="2 3">
    <name type="scientific">Labrus bergylta</name>
    <name type="common">ballan wrasse</name>
    <dbReference type="NCBI Taxonomy" id="56723"/>
    <lineage>
        <taxon>Eukaryota</taxon>
        <taxon>Metazoa</taxon>
        <taxon>Chordata</taxon>
        <taxon>Craniata</taxon>
        <taxon>Vertebrata</taxon>
        <taxon>Euteleostomi</taxon>
        <taxon>Actinopterygii</taxon>
        <taxon>Neopterygii</taxon>
        <taxon>Teleostei</taxon>
        <taxon>Neoteleostei</taxon>
        <taxon>Acanthomorphata</taxon>
        <taxon>Eupercaria</taxon>
        <taxon>Labriformes</taxon>
        <taxon>Labridae</taxon>
        <taxon>Labrus</taxon>
    </lineage>
</organism>
<dbReference type="AlphaFoldDB" id="A0A3Q3FW34"/>
<dbReference type="Pfam" id="PF08524">
    <property type="entry name" value="rRNA_processing"/>
    <property type="match status" value="1"/>
</dbReference>
<feature type="region of interest" description="Disordered" evidence="1">
    <location>
        <begin position="149"/>
        <end position="238"/>
    </location>
</feature>
<dbReference type="GeneTree" id="ENSGT00390000006546"/>